<protein>
    <submittedName>
        <fullName evidence="2">von Willebrand factor type A domain protein</fullName>
    </submittedName>
</protein>
<accession>A0A0B1S3I0</accession>
<dbReference type="InterPro" id="IPR036465">
    <property type="entry name" value="vWFA_dom_sf"/>
</dbReference>
<keyword evidence="3" id="KW-1185">Reference proteome</keyword>
<dbReference type="SMART" id="SM00327">
    <property type="entry name" value="VWA"/>
    <property type="match status" value="1"/>
</dbReference>
<organism evidence="2 3">
    <name type="scientific">Oesophagostomum dentatum</name>
    <name type="common">Nodular worm</name>
    <dbReference type="NCBI Taxonomy" id="61180"/>
    <lineage>
        <taxon>Eukaryota</taxon>
        <taxon>Metazoa</taxon>
        <taxon>Ecdysozoa</taxon>
        <taxon>Nematoda</taxon>
        <taxon>Chromadorea</taxon>
        <taxon>Rhabditida</taxon>
        <taxon>Rhabditina</taxon>
        <taxon>Rhabditomorpha</taxon>
        <taxon>Strongyloidea</taxon>
        <taxon>Strongylidae</taxon>
        <taxon>Oesophagostomum</taxon>
    </lineage>
</organism>
<dbReference type="InterPro" id="IPR002035">
    <property type="entry name" value="VWF_A"/>
</dbReference>
<feature type="non-terminal residue" evidence="2">
    <location>
        <position position="1"/>
    </location>
</feature>
<dbReference type="EMBL" id="KN602631">
    <property type="protein sequence ID" value="KHJ79918.1"/>
    <property type="molecule type" value="Genomic_DNA"/>
</dbReference>
<reference evidence="2 3" key="1">
    <citation type="submission" date="2014-03" db="EMBL/GenBank/DDBJ databases">
        <title>Draft genome of the hookworm Oesophagostomum dentatum.</title>
        <authorList>
            <person name="Mitreva M."/>
        </authorList>
    </citation>
    <scope>NUCLEOTIDE SEQUENCE [LARGE SCALE GENOMIC DNA]</scope>
    <source>
        <strain evidence="2 3">OD-Hann</strain>
    </source>
</reference>
<evidence type="ECO:0000259" key="1">
    <source>
        <dbReference type="PROSITE" id="PS50234"/>
    </source>
</evidence>
<proteinExistence type="predicted"/>
<dbReference type="Proteomes" id="UP000053660">
    <property type="component" value="Unassembled WGS sequence"/>
</dbReference>
<dbReference type="OrthoDB" id="5877317at2759"/>
<name>A0A0B1S3I0_OESDE</name>
<dbReference type="PROSITE" id="PS50234">
    <property type="entry name" value="VWFA"/>
    <property type="match status" value="1"/>
</dbReference>
<sequence length="298" mass="32972">ELELYAGDKLRVYIDARVRQFLDETEEAVTHCEGSGKESPLSVLLQAPKSCSSLVDLLVILDNSASYAEDFFKEKQIAVDLLKAIPEHVFEKRLSVSIITFANTSTVVSSFGLLPKDEVVFELERIGNATGPPSLATASSAAVMEINSHRRKNSRIVVIIVSNGNGGDDELEEVKNTSNILRSSGAEIFAVSLSDANIDKLKEYTGSEKNLYVAEKSDKFIQEIGSSILSCPSASGVNNIETDDALRPTDLDLNEKLEKFRTDRIRRKCKYDKMDLQIILDASSSRKEVHNQTLNKHM</sequence>
<dbReference type="AlphaFoldDB" id="A0A0B1S3I0"/>
<dbReference type="Pfam" id="PF00092">
    <property type="entry name" value="VWA"/>
    <property type="match status" value="1"/>
</dbReference>
<gene>
    <name evidence="2" type="ORF">OESDEN_20420</name>
</gene>
<dbReference type="SUPFAM" id="SSF53300">
    <property type="entry name" value="vWA-like"/>
    <property type="match status" value="1"/>
</dbReference>
<feature type="domain" description="VWFA" evidence="1">
    <location>
        <begin position="56"/>
        <end position="228"/>
    </location>
</feature>
<dbReference type="Gene3D" id="3.40.50.410">
    <property type="entry name" value="von Willebrand factor, type A domain"/>
    <property type="match status" value="1"/>
</dbReference>
<evidence type="ECO:0000313" key="3">
    <source>
        <dbReference type="Proteomes" id="UP000053660"/>
    </source>
</evidence>
<evidence type="ECO:0000313" key="2">
    <source>
        <dbReference type="EMBL" id="KHJ79918.1"/>
    </source>
</evidence>